<keyword evidence="2" id="KW-1185">Reference proteome</keyword>
<name>A0A8B7P7S7_HYAAZ</name>
<organism evidence="2 3">
    <name type="scientific">Hyalella azteca</name>
    <name type="common">Amphipod</name>
    <dbReference type="NCBI Taxonomy" id="294128"/>
    <lineage>
        <taxon>Eukaryota</taxon>
        <taxon>Metazoa</taxon>
        <taxon>Ecdysozoa</taxon>
        <taxon>Arthropoda</taxon>
        <taxon>Crustacea</taxon>
        <taxon>Multicrustacea</taxon>
        <taxon>Malacostraca</taxon>
        <taxon>Eumalacostraca</taxon>
        <taxon>Peracarida</taxon>
        <taxon>Amphipoda</taxon>
        <taxon>Senticaudata</taxon>
        <taxon>Talitrida</taxon>
        <taxon>Talitroidea</taxon>
        <taxon>Hyalellidae</taxon>
        <taxon>Hyalella</taxon>
    </lineage>
</organism>
<dbReference type="OrthoDB" id="6354675at2759"/>
<dbReference type="GeneID" id="108678251"/>
<feature type="region of interest" description="Disordered" evidence="1">
    <location>
        <begin position="37"/>
        <end position="76"/>
    </location>
</feature>
<evidence type="ECO:0000313" key="3">
    <source>
        <dbReference type="RefSeq" id="XP_018022108.1"/>
    </source>
</evidence>
<evidence type="ECO:0000256" key="1">
    <source>
        <dbReference type="SAM" id="MobiDB-lite"/>
    </source>
</evidence>
<dbReference type="RefSeq" id="XP_018022108.1">
    <property type="nucleotide sequence ID" value="XM_018166619.2"/>
</dbReference>
<dbReference type="AlphaFoldDB" id="A0A8B7P7S7"/>
<protein>
    <submittedName>
        <fullName evidence="3">Uncharacterized protein LOC108678251</fullName>
    </submittedName>
</protein>
<dbReference type="KEGG" id="hazt:108678251"/>
<gene>
    <name evidence="3" type="primary">LOC108678251</name>
</gene>
<accession>A0A8B7P7S7</accession>
<dbReference type="Proteomes" id="UP000694843">
    <property type="component" value="Unplaced"/>
</dbReference>
<sequence>MKDKAFKTQSGETEIKENASLRAKNYPVNIIHNFKLDENSDPSAMTKDNTDHNEVKGGEDDDKLDRKDNNGDINEENNVSDVIKDMDDILDLVGTGPWTYRAYAGATFAVMTIAVNLMGAEFTAPAVPFSCSDDLYDDVAPVNGTECFVVLVQNESFTSERPCQHFTFDNSTYGNTITSELELVCSKAVLQSMYQPAYTLGAVLGAICGGWMPEQ</sequence>
<evidence type="ECO:0000313" key="2">
    <source>
        <dbReference type="Proteomes" id="UP000694843"/>
    </source>
</evidence>
<reference evidence="3" key="1">
    <citation type="submission" date="2025-08" db="UniProtKB">
        <authorList>
            <consortium name="RefSeq"/>
        </authorList>
    </citation>
    <scope>IDENTIFICATION</scope>
    <source>
        <tissue evidence="3">Whole organism</tissue>
    </source>
</reference>
<feature type="compositionally biased region" description="Basic and acidic residues" evidence="1">
    <location>
        <begin position="48"/>
        <end position="70"/>
    </location>
</feature>
<proteinExistence type="predicted"/>